<keyword evidence="5" id="KW-1185">Reference proteome</keyword>
<dbReference type="PRINTS" id="PR01653">
    <property type="entry name" value="TCTPROTEIN"/>
</dbReference>
<dbReference type="GO" id="GO:0005509">
    <property type="term" value="F:calcium ion binding"/>
    <property type="evidence" value="ECO:0007669"/>
    <property type="project" value="TreeGrafter"/>
</dbReference>
<dbReference type="AlphaFoldDB" id="A0A3S2MFA9"/>
<protein>
    <recommendedName>
        <fullName evidence="1">Translationally-controlled tumor protein homolog</fullName>
    </recommendedName>
</protein>
<dbReference type="InterPro" id="IPR034737">
    <property type="entry name" value="TCTP"/>
</dbReference>
<evidence type="ECO:0000259" key="3">
    <source>
        <dbReference type="PROSITE" id="PS51797"/>
    </source>
</evidence>
<name>A0A3S2MFA9_ORYJA</name>
<dbReference type="GO" id="GO:0005737">
    <property type="term" value="C:cytoplasm"/>
    <property type="evidence" value="ECO:0007669"/>
    <property type="project" value="TreeGrafter"/>
</dbReference>
<evidence type="ECO:0000256" key="2">
    <source>
        <dbReference type="PROSITE-ProRule" id="PRU01133"/>
    </source>
</evidence>
<dbReference type="SUPFAM" id="SSF51316">
    <property type="entry name" value="Mss4-like"/>
    <property type="match status" value="1"/>
</dbReference>
<dbReference type="PROSITE" id="PS01003">
    <property type="entry name" value="TCTP_2"/>
    <property type="match status" value="1"/>
</dbReference>
<feature type="domain" description="TCTP" evidence="3">
    <location>
        <begin position="77"/>
        <end position="244"/>
    </location>
</feature>
<reference evidence="4 5" key="1">
    <citation type="submission" date="2018-11" db="EMBL/GenBank/DDBJ databases">
        <authorList>
            <person name="Lopez-Roques C."/>
            <person name="Donnadieu C."/>
            <person name="Bouchez O."/>
            <person name="Klopp C."/>
            <person name="Cabau C."/>
            <person name="Zahm M."/>
        </authorList>
    </citation>
    <scope>NUCLEOTIDE SEQUENCE [LARGE SCALE GENOMIC DNA]</scope>
    <source>
        <strain evidence="4">RS831</strain>
        <tissue evidence="4">Whole body</tissue>
    </source>
</reference>
<accession>A0A3S2MFA9</accession>
<reference evidence="4 5" key="2">
    <citation type="submission" date="2019-01" db="EMBL/GenBank/DDBJ databases">
        <title>A chromosome length genome reference of the Java medaka (oryzias javanicus).</title>
        <authorList>
            <person name="Herpin A."/>
            <person name="Takehana Y."/>
            <person name="Naruse K."/>
            <person name="Ansai S."/>
            <person name="Kawaguchi M."/>
        </authorList>
    </citation>
    <scope>NUCLEOTIDE SEQUENCE [LARGE SCALE GENOMIC DNA]</scope>
    <source>
        <strain evidence="4">RS831</strain>
        <tissue evidence="4">Whole body</tissue>
    </source>
</reference>
<gene>
    <name evidence="4" type="ORF">OJAV_G00206400</name>
</gene>
<dbReference type="InterPro" id="IPR018103">
    <property type="entry name" value="Translation_control_tumour_CS"/>
</dbReference>
<evidence type="ECO:0000256" key="1">
    <source>
        <dbReference type="ARBA" id="ARBA00014759"/>
    </source>
</evidence>
<dbReference type="PANTHER" id="PTHR11991:SF0">
    <property type="entry name" value="TRANSLATIONALLY-CONTROLLED TUMOR PROTEIN"/>
    <property type="match status" value="1"/>
</dbReference>
<comment type="similarity">
    <text evidence="2">Belongs to the TCTP family.</text>
</comment>
<sequence>MGNCEEEAFRAQYHFWPLSLNSSKRSTWLSGPVSAVTSAGCKYGVEAHARSFSSPELFGAVGLVSVSGRSTTEAAKMIIYKCVITGDEMFSDIYKIKETDIFYEVEGKTVTRTEGFDDALIGANASAEEVTESNESSTVSGVDIVLNHSLQETGFDKKQYLAYIKDYLKAIKTKLQETNPERVEKFMAEAQVAVKGVVGNIKNYQFYTGESMNPEGMVGLLDYREDGVTPYMLFFKDGLEIEKC</sequence>
<dbReference type="InterPro" id="IPR011323">
    <property type="entry name" value="Mss4/transl-control_tumour"/>
</dbReference>
<dbReference type="FunFam" id="2.170.150.10:FF:000002">
    <property type="entry name" value="Translationally-controlled tumor protein homolog"/>
    <property type="match status" value="1"/>
</dbReference>
<dbReference type="Gene3D" id="2.170.150.10">
    <property type="entry name" value="Metal Binding Protein, Guanine Nucleotide Exchange Factor, Chain A"/>
    <property type="match status" value="1"/>
</dbReference>
<dbReference type="InterPro" id="IPR018105">
    <property type="entry name" value="Translational_control_tumour_p"/>
</dbReference>
<dbReference type="OrthoDB" id="10248936at2759"/>
<dbReference type="InterPro" id="IPR011057">
    <property type="entry name" value="Mss4-like_sf"/>
</dbReference>
<proteinExistence type="inferred from homology"/>
<evidence type="ECO:0000313" key="4">
    <source>
        <dbReference type="EMBL" id="RVE58149.1"/>
    </source>
</evidence>
<evidence type="ECO:0000313" key="5">
    <source>
        <dbReference type="Proteomes" id="UP000283210"/>
    </source>
</evidence>
<dbReference type="Pfam" id="PF00838">
    <property type="entry name" value="TCTP"/>
    <property type="match status" value="1"/>
</dbReference>
<dbReference type="PROSITE" id="PS51797">
    <property type="entry name" value="TCTP_3"/>
    <property type="match status" value="1"/>
</dbReference>
<organism evidence="4 5">
    <name type="scientific">Oryzias javanicus</name>
    <name type="common">Javanese ricefish</name>
    <name type="synonym">Aplocheilus javanicus</name>
    <dbReference type="NCBI Taxonomy" id="123683"/>
    <lineage>
        <taxon>Eukaryota</taxon>
        <taxon>Metazoa</taxon>
        <taxon>Chordata</taxon>
        <taxon>Craniata</taxon>
        <taxon>Vertebrata</taxon>
        <taxon>Euteleostomi</taxon>
        <taxon>Actinopterygii</taxon>
        <taxon>Neopterygii</taxon>
        <taxon>Teleostei</taxon>
        <taxon>Neoteleostei</taxon>
        <taxon>Acanthomorphata</taxon>
        <taxon>Ovalentaria</taxon>
        <taxon>Atherinomorphae</taxon>
        <taxon>Beloniformes</taxon>
        <taxon>Adrianichthyidae</taxon>
        <taxon>Oryziinae</taxon>
        <taxon>Oryzias</taxon>
    </lineage>
</organism>
<dbReference type="EMBL" id="CM012457">
    <property type="protein sequence ID" value="RVE58149.1"/>
    <property type="molecule type" value="Genomic_DNA"/>
</dbReference>
<dbReference type="Proteomes" id="UP000283210">
    <property type="component" value="Chromosome 21"/>
</dbReference>
<dbReference type="PANTHER" id="PTHR11991">
    <property type="entry name" value="TRANSLATIONALLY CONTROLLED TUMOR PROTEIN-RELATED"/>
    <property type="match status" value="1"/>
</dbReference>